<sequence>MFFDIHAEVKKVFGQILCEKRATIQDFKRAEEKGELGRLYELTKKLASVLASLAKGVILKTVSSN</sequence>
<organism evidence="1">
    <name type="scientific">Fervidobacterium pennivorans</name>
    <dbReference type="NCBI Taxonomy" id="93466"/>
    <lineage>
        <taxon>Bacteria</taxon>
        <taxon>Thermotogati</taxon>
        <taxon>Thermotogota</taxon>
        <taxon>Thermotogae</taxon>
        <taxon>Thermotogales</taxon>
        <taxon>Fervidobacteriaceae</taxon>
        <taxon>Fervidobacterium</taxon>
    </lineage>
</organism>
<evidence type="ECO:0000313" key="1">
    <source>
        <dbReference type="EMBL" id="HGU52707.1"/>
    </source>
</evidence>
<protein>
    <submittedName>
        <fullName evidence="1">Uncharacterized protein</fullName>
    </submittedName>
</protein>
<reference evidence="1" key="1">
    <citation type="journal article" date="2020" name="mSystems">
        <title>Genome- and Community-Level Interaction Insights into Carbon Utilization and Element Cycling Functions of Hydrothermarchaeota in Hydrothermal Sediment.</title>
        <authorList>
            <person name="Zhou Z."/>
            <person name="Liu Y."/>
            <person name="Xu W."/>
            <person name="Pan J."/>
            <person name="Luo Z.H."/>
            <person name="Li M."/>
        </authorList>
    </citation>
    <scope>NUCLEOTIDE SEQUENCE [LARGE SCALE GENOMIC DNA]</scope>
    <source>
        <strain evidence="1">SpSt-61</strain>
    </source>
</reference>
<name>A0A7V4KCV6_FERPE</name>
<dbReference type="EMBL" id="DSZZ01000186">
    <property type="protein sequence ID" value="HGU52707.1"/>
    <property type="molecule type" value="Genomic_DNA"/>
</dbReference>
<comment type="caution">
    <text evidence="1">The sequence shown here is derived from an EMBL/GenBank/DDBJ whole genome shotgun (WGS) entry which is preliminary data.</text>
</comment>
<proteinExistence type="predicted"/>
<gene>
    <name evidence="1" type="ORF">ENT78_04165</name>
</gene>
<accession>A0A7V4KCV6</accession>
<dbReference type="AlphaFoldDB" id="A0A7V4KCV6"/>